<dbReference type="InterPro" id="IPR044992">
    <property type="entry name" value="ChyE-like"/>
</dbReference>
<dbReference type="Pfam" id="PF00117">
    <property type="entry name" value="GATase"/>
    <property type="match status" value="1"/>
</dbReference>
<keyword evidence="2" id="KW-0315">Glutamine amidotransferase</keyword>
<dbReference type="GO" id="GO:0016740">
    <property type="term" value="F:transferase activity"/>
    <property type="evidence" value="ECO:0007669"/>
    <property type="project" value="UniProtKB-KW"/>
</dbReference>
<dbReference type="PROSITE" id="PS51273">
    <property type="entry name" value="GATASE_TYPE_1"/>
    <property type="match status" value="1"/>
</dbReference>
<dbReference type="PANTHER" id="PTHR42695">
    <property type="entry name" value="GLUTAMINE AMIDOTRANSFERASE YLR126C-RELATED"/>
    <property type="match status" value="1"/>
</dbReference>
<dbReference type="OrthoDB" id="7365442at2"/>
<dbReference type="PANTHER" id="PTHR42695:SF5">
    <property type="entry name" value="GLUTAMINE AMIDOTRANSFERASE YLR126C-RELATED"/>
    <property type="match status" value="1"/>
</dbReference>
<dbReference type="Proteomes" id="UP000219621">
    <property type="component" value="Unassembled WGS sequence"/>
</dbReference>
<feature type="domain" description="Glutamine amidotransferase" evidence="1">
    <location>
        <begin position="56"/>
        <end position="190"/>
    </location>
</feature>
<dbReference type="EMBL" id="OCNJ01000004">
    <property type="protein sequence ID" value="SOD95458.1"/>
    <property type="molecule type" value="Genomic_DNA"/>
</dbReference>
<dbReference type="GO" id="GO:0005829">
    <property type="term" value="C:cytosol"/>
    <property type="evidence" value="ECO:0007669"/>
    <property type="project" value="TreeGrafter"/>
</dbReference>
<evidence type="ECO:0000313" key="2">
    <source>
        <dbReference type="EMBL" id="SOD95458.1"/>
    </source>
</evidence>
<dbReference type="Gene3D" id="3.40.50.880">
    <property type="match status" value="1"/>
</dbReference>
<keyword evidence="2" id="KW-0808">Transferase</keyword>
<protein>
    <submittedName>
        <fullName evidence="2">GMP synthase - Glutamine amidotransferase</fullName>
    </submittedName>
</protein>
<name>A0A286GIW4_9PROT</name>
<dbReference type="RefSeq" id="WP_097279295.1">
    <property type="nucleotide sequence ID" value="NZ_OCNJ01000004.1"/>
</dbReference>
<evidence type="ECO:0000313" key="3">
    <source>
        <dbReference type="Proteomes" id="UP000219621"/>
    </source>
</evidence>
<keyword evidence="3" id="KW-1185">Reference proteome</keyword>
<proteinExistence type="predicted"/>
<evidence type="ECO:0000259" key="1">
    <source>
        <dbReference type="Pfam" id="PF00117"/>
    </source>
</evidence>
<dbReference type="InterPro" id="IPR029062">
    <property type="entry name" value="Class_I_gatase-like"/>
</dbReference>
<dbReference type="InterPro" id="IPR017926">
    <property type="entry name" value="GATASE"/>
</dbReference>
<sequence length="251" mass="26905">MHICIIEADRPADFLIPRFGTYADMFERWLTPVLPEASFSRAWFRDGAPLPAPETVDAVLITGSRCGVYDGHAWIDVLRDQVTGYVTAGKPVGGVCFGHQIMAQAFGGRVEKSDRGWGVGRHVHRLTPTGQRLFGQAAGIAALSFHQDQIVRLPTGAEVLLETDHSPYGGVHYAGRRAISVQFHPEFEPGYVRALLETGVGPGADHPLTAEALESLAGALDGAAVAAAFAAIFRQGSELPQSSGKIEDSVF</sequence>
<accession>A0A286GIW4</accession>
<reference evidence="3" key="1">
    <citation type="submission" date="2017-09" db="EMBL/GenBank/DDBJ databases">
        <authorList>
            <person name="Varghese N."/>
            <person name="Submissions S."/>
        </authorList>
    </citation>
    <scope>NUCLEOTIDE SEQUENCE [LARGE SCALE GENOMIC DNA]</scope>
    <source>
        <strain evidence="3">USBA 140</strain>
    </source>
</reference>
<gene>
    <name evidence="2" type="ORF">SAMN05421508_104347</name>
</gene>
<dbReference type="CDD" id="cd01741">
    <property type="entry name" value="GATase1_1"/>
    <property type="match status" value="1"/>
</dbReference>
<dbReference type="AlphaFoldDB" id="A0A286GIW4"/>
<dbReference type="SUPFAM" id="SSF52317">
    <property type="entry name" value="Class I glutamine amidotransferase-like"/>
    <property type="match status" value="1"/>
</dbReference>
<organism evidence="2 3">
    <name type="scientific">Caenispirillum bisanense</name>
    <dbReference type="NCBI Taxonomy" id="414052"/>
    <lineage>
        <taxon>Bacteria</taxon>
        <taxon>Pseudomonadati</taxon>
        <taxon>Pseudomonadota</taxon>
        <taxon>Alphaproteobacteria</taxon>
        <taxon>Rhodospirillales</taxon>
        <taxon>Novispirillaceae</taxon>
        <taxon>Caenispirillum</taxon>
    </lineage>
</organism>